<proteinExistence type="predicted"/>
<name>A0A2G8SQ31_9APHY</name>
<feature type="region of interest" description="Disordered" evidence="1">
    <location>
        <begin position="23"/>
        <end position="66"/>
    </location>
</feature>
<feature type="compositionally biased region" description="Polar residues" evidence="1">
    <location>
        <begin position="47"/>
        <end position="66"/>
    </location>
</feature>
<evidence type="ECO:0000313" key="3">
    <source>
        <dbReference type="Proteomes" id="UP000230002"/>
    </source>
</evidence>
<sequence length="66" mass="7021">MLPVVVQNIIKYMPIMAFQGLQAGRDHAHRSSSPFSPGTRSARASPRSDTPVQTKNATNTGARAAA</sequence>
<reference evidence="2 3" key="1">
    <citation type="journal article" date="2015" name="Sci. Rep.">
        <title>Chromosome-level genome map provides insights into diverse defense mechanisms in the medicinal fungus Ganoderma sinense.</title>
        <authorList>
            <person name="Zhu Y."/>
            <person name="Xu J."/>
            <person name="Sun C."/>
            <person name="Zhou S."/>
            <person name="Xu H."/>
            <person name="Nelson D.R."/>
            <person name="Qian J."/>
            <person name="Song J."/>
            <person name="Luo H."/>
            <person name="Xiang L."/>
            <person name="Li Y."/>
            <person name="Xu Z."/>
            <person name="Ji A."/>
            <person name="Wang L."/>
            <person name="Lu S."/>
            <person name="Hayward A."/>
            <person name="Sun W."/>
            <person name="Li X."/>
            <person name="Schwartz D.C."/>
            <person name="Wang Y."/>
            <person name="Chen S."/>
        </authorList>
    </citation>
    <scope>NUCLEOTIDE SEQUENCE [LARGE SCALE GENOMIC DNA]</scope>
    <source>
        <strain evidence="2 3">ZZ0214-1</strain>
    </source>
</reference>
<keyword evidence="3" id="KW-1185">Reference proteome</keyword>
<organism evidence="2 3">
    <name type="scientific">Ganoderma sinense ZZ0214-1</name>
    <dbReference type="NCBI Taxonomy" id="1077348"/>
    <lineage>
        <taxon>Eukaryota</taxon>
        <taxon>Fungi</taxon>
        <taxon>Dikarya</taxon>
        <taxon>Basidiomycota</taxon>
        <taxon>Agaricomycotina</taxon>
        <taxon>Agaricomycetes</taxon>
        <taxon>Polyporales</taxon>
        <taxon>Polyporaceae</taxon>
        <taxon>Ganoderma</taxon>
    </lineage>
</organism>
<dbReference type="OrthoDB" id="10512717at2759"/>
<dbReference type="Proteomes" id="UP000230002">
    <property type="component" value="Unassembled WGS sequence"/>
</dbReference>
<protein>
    <submittedName>
        <fullName evidence="2">Uncharacterized protein</fullName>
    </submittedName>
</protein>
<evidence type="ECO:0000313" key="2">
    <source>
        <dbReference type="EMBL" id="PIL35881.1"/>
    </source>
</evidence>
<accession>A0A2G8SQ31</accession>
<comment type="caution">
    <text evidence="2">The sequence shown here is derived from an EMBL/GenBank/DDBJ whole genome shotgun (WGS) entry which is preliminary data.</text>
</comment>
<gene>
    <name evidence="2" type="ORF">GSI_01541</name>
</gene>
<dbReference type="AlphaFoldDB" id="A0A2G8SQ31"/>
<evidence type="ECO:0000256" key="1">
    <source>
        <dbReference type="SAM" id="MobiDB-lite"/>
    </source>
</evidence>
<dbReference type="EMBL" id="AYKW01000002">
    <property type="protein sequence ID" value="PIL35881.1"/>
    <property type="molecule type" value="Genomic_DNA"/>
</dbReference>